<dbReference type="EMBL" id="JARVKF010000288">
    <property type="protein sequence ID" value="KAK9419822.1"/>
    <property type="molecule type" value="Genomic_DNA"/>
</dbReference>
<organism evidence="1 2">
    <name type="scientific">Seiridium unicorne</name>
    <dbReference type="NCBI Taxonomy" id="138068"/>
    <lineage>
        <taxon>Eukaryota</taxon>
        <taxon>Fungi</taxon>
        <taxon>Dikarya</taxon>
        <taxon>Ascomycota</taxon>
        <taxon>Pezizomycotina</taxon>
        <taxon>Sordariomycetes</taxon>
        <taxon>Xylariomycetidae</taxon>
        <taxon>Amphisphaeriales</taxon>
        <taxon>Sporocadaceae</taxon>
        <taxon>Seiridium</taxon>
    </lineage>
</organism>
<name>A0ABR2UYY6_9PEZI</name>
<protein>
    <submittedName>
        <fullName evidence="1">Uncharacterized protein</fullName>
    </submittedName>
</protein>
<dbReference type="Proteomes" id="UP001408356">
    <property type="component" value="Unassembled WGS sequence"/>
</dbReference>
<reference evidence="1 2" key="1">
    <citation type="journal article" date="2024" name="J. Plant Pathol.">
        <title>Sequence and assembly of the genome of Seiridium unicorne, isolate CBS 538.82, causal agent of cypress canker disease.</title>
        <authorList>
            <person name="Scali E."/>
            <person name="Rocca G.D."/>
            <person name="Danti R."/>
            <person name="Garbelotto M."/>
            <person name="Barberini S."/>
            <person name="Baroncelli R."/>
            <person name="Emiliani G."/>
        </authorList>
    </citation>
    <scope>NUCLEOTIDE SEQUENCE [LARGE SCALE GENOMIC DNA]</scope>
    <source>
        <strain evidence="1 2">BM-138-508</strain>
    </source>
</reference>
<evidence type="ECO:0000313" key="2">
    <source>
        <dbReference type="Proteomes" id="UP001408356"/>
    </source>
</evidence>
<comment type="caution">
    <text evidence="1">The sequence shown here is derived from an EMBL/GenBank/DDBJ whole genome shotgun (WGS) entry which is preliminary data.</text>
</comment>
<evidence type="ECO:0000313" key="1">
    <source>
        <dbReference type="EMBL" id="KAK9419822.1"/>
    </source>
</evidence>
<sequence length="435" mass="49187">MPPMESTDNFAEGLNNARETVNFIDLVDKTILSPASQQYSAYLDSRQKLNALNVGLGEWQKLAEGKDRHWHSPLLTEAAFKEHFMKTEGTLQPQGQTSATFSWARLLFALNVRPPQDDSRILEWNLLPPIEDPTISGQISLSVDGTVFCHLINLYREYDAPDPGAVTSFKLAFGSLAPSSRKGETYVFRSLSDQSLSGKKMPFSFHMEDEGGIRKGNLKFEPGVLESRYENAITFGASDPATFLEPGIATLKDRAESLLRSMALLRRKDWEKPYLITRRWIAAANSIKKRLTTNGGNDEFLINHVLHCISERPEVIENLQAPLPRPEAWEVKLRESMKELCLFEGGTFRFIWNLEAMYASDKNPIFNAVLREQLPWVFEKLSEAPLGSWSKTISDAISPAKLLEILILPHEIYNTPVIVLRESPNEWKNPVKIIA</sequence>
<gene>
    <name evidence="1" type="ORF">SUNI508_07071</name>
</gene>
<proteinExistence type="predicted"/>
<keyword evidence="2" id="KW-1185">Reference proteome</keyword>
<accession>A0ABR2UYY6</accession>